<keyword evidence="2" id="KW-1185">Reference proteome</keyword>
<dbReference type="EMBL" id="JACSPZ010000004">
    <property type="protein sequence ID" value="MBD8037085.1"/>
    <property type="molecule type" value="Genomic_DNA"/>
</dbReference>
<reference evidence="1 2" key="1">
    <citation type="submission" date="2020-08" db="EMBL/GenBank/DDBJ databases">
        <title>A Genomic Blueprint of the Chicken Gut Microbiome.</title>
        <authorList>
            <person name="Gilroy R."/>
            <person name="Ravi A."/>
            <person name="Getino M."/>
            <person name="Pursley I."/>
            <person name="Horton D.L."/>
            <person name="Alikhan N.-F."/>
            <person name="Baker D."/>
            <person name="Gharbi K."/>
            <person name="Hall N."/>
            <person name="Watson M."/>
            <person name="Adriaenssens E.M."/>
            <person name="Foster-Nyarko E."/>
            <person name="Jarju S."/>
            <person name="Secka A."/>
            <person name="Antonio M."/>
            <person name="Oren A."/>
            <person name="Chaudhuri R."/>
            <person name="La Ragione R.M."/>
            <person name="Hildebrand F."/>
            <person name="Pallen M.J."/>
        </authorList>
    </citation>
    <scope>NUCLEOTIDE SEQUENCE [LARGE SCALE GENOMIC DNA]</scope>
    <source>
        <strain evidence="1 2">A46</strain>
    </source>
</reference>
<gene>
    <name evidence="1" type="ORF">H9635_10040</name>
</gene>
<dbReference type="RefSeq" id="WP_191700153.1">
    <property type="nucleotide sequence ID" value="NZ_JACSPZ010000004.1"/>
</dbReference>
<name>A0ABR8XYR5_9BACL</name>
<sequence>MAKNKVIAGEYLNCNVMSAFGQVSIQTGFTKSIQLDKTTISNYELITEEHRKSAVSGVSRGLIGGVLLGPVGLLAGLSAKNKGTHTLAIEFLDGKRSLIEVDEKIYKALIQKLF</sequence>
<dbReference type="Proteomes" id="UP000619101">
    <property type="component" value="Unassembled WGS sequence"/>
</dbReference>
<organism evidence="1 2">
    <name type="scientific">Solibacillus faecavium</name>
    <dbReference type="NCBI Taxonomy" id="2762221"/>
    <lineage>
        <taxon>Bacteria</taxon>
        <taxon>Bacillati</taxon>
        <taxon>Bacillota</taxon>
        <taxon>Bacilli</taxon>
        <taxon>Bacillales</taxon>
        <taxon>Caryophanaceae</taxon>
        <taxon>Solibacillus</taxon>
    </lineage>
</organism>
<protein>
    <submittedName>
        <fullName evidence="1">Uncharacterized protein</fullName>
    </submittedName>
</protein>
<comment type="caution">
    <text evidence="1">The sequence shown here is derived from an EMBL/GenBank/DDBJ whole genome shotgun (WGS) entry which is preliminary data.</text>
</comment>
<proteinExistence type="predicted"/>
<evidence type="ECO:0000313" key="2">
    <source>
        <dbReference type="Proteomes" id="UP000619101"/>
    </source>
</evidence>
<accession>A0ABR8XYR5</accession>
<evidence type="ECO:0000313" key="1">
    <source>
        <dbReference type="EMBL" id="MBD8037085.1"/>
    </source>
</evidence>